<organism evidence="8 9">
    <name type="scientific">Brevibacterium ravenspurgense</name>
    <dbReference type="NCBI Taxonomy" id="479117"/>
    <lineage>
        <taxon>Bacteria</taxon>
        <taxon>Bacillati</taxon>
        <taxon>Actinomycetota</taxon>
        <taxon>Actinomycetes</taxon>
        <taxon>Micrococcales</taxon>
        <taxon>Brevibacteriaceae</taxon>
        <taxon>Brevibacterium</taxon>
    </lineage>
</organism>
<comment type="similarity">
    <text evidence="2 5">Belongs to the pseudouridine synthase TruB family. Type 1 subfamily.</text>
</comment>
<keyword evidence="9" id="KW-1185">Reference proteome</keyword>
<dbReference type="InterPro" id="IPR020103">
    <property type="entry name" value="PsdUridine_synth_cat_dom_sf"/>
</dbReference>
<dbReference type="Proteomes" id="UP000243589">
    <property type="component" value="Unassembled WGS sequence"/>
</dbReference>
<evidence type="ECO:0000259" key="7">
    <source>
        <dbReference type="Pfam" id="PF16198"/>
    </source>
</evidence>
<comment type="catalytic activity">
    <reaction evidence="1 5">
        <text>uridine(55) in tRNA = pseudouridine(55) in tRNA</text>
        <dbReference type="Rhea" id="RHEA:42532"/>
        <dbReference type="Rhea" id="RHEA-COMP:10101"/>
        <dbReference type="Rhea" id="RHEA-COMP:10102"/>
        <dbReference type="ChEBI" id="CHEBI:65314"/>
        <dbReference type="ChEBI" id="CHEBI:65315"/>
        <dbReference type="EC" id="5.4.99.25"/>
    </reaction>
</comment>
<dbReference type="GO" id="GO:0031119">
    <property type="term" value="P:tRNA pseudouridine synthesis"/>
    <property type="evidence" value="ECO:0007669"/>
    <property type="project" value="UniProtKB-UniRule"/>
</dbReference>
<dbReference type="EMBL" id="LQQC01000002">
    <property type="protein sequence ID" value="KXZ59736.1"/>
    <property type="molecule type" value="Genomic_DNA"/>
</dbReference>
<evidence type="ECO:0000256" key="4">
    <source>
        <dbReference type="ARBA" id="ARBA00023235"/>
    </source>
</evidence>
<keyword evidence="4 5" id="KW-0413">Isomerase</keyword>
<comment type="caution">
    <text evidence="8">The sequence shown here is derived from an EMBL/GenBank/DDBJ whole genome shotgun (WGS) entry which is preliminary data.</text>
</comment>
<dbReference type="InterPro" id="IPR032819">
    <property type="entry name" value="TruB_C"/>
</dbReference>
<evidence type="ECO:0000256" key="2">
    <source>
        <dbReference type="ARBA" id="ARBA00005642"/>
    </source>
</evidence>
<proteinExistence type="inferred from homology"/>
<evidence type="ECO:0000256" key="3">
    <source>
        <dbReference type="ARBA" id="ARBA00022694"/>
    </source>
</evidence>
<sequence>MTKSSSGPTGLLLIDKPGGITSHDAVSRTRRWYGTRKVGHAGTLDPMATGLLVLGLGQGTKLLTYVVGADKTYTATMRLGSSTPSDDADSSPDRFADPAVLAGLTVAEIREAVAKQTGSIEQVPSAVSAVKIEGKKAYELVRAGEDVQLKARSVTVSRFDIHDIRRAESHIDVDVSVDCSTGTYIRALARDIGEDLGVYGHLTALRRTRIGPFSVEDAHELPERGQVDEVSPPELIDLGSGAAGLMPAVKVDAQVARGLLQGRFLPIPEADPSADRCAAIADGRLVGVVEPRQGAWKIAVGTALLEDYKQ</sequence>
<reference evidence="8 9" key="1">
    <citation type="submission" date="2016-01" db="EMBL/GenBank/DDBJ databases">
        <title>Use of Whole Genome Sequencing to ascertain that Brevibacterium massiliense (Roux, Raoult 2009) is a later heterotypic synonym of Brevibacterium ravenspurgense (Mages 2008).</title>
        <authorList>
            <person name="Bernier A.-M."/>
            <person name="Burdz T."/>
            <person name="Huynh C."/>
            <person name="Pachecho A.L."/>
            <person name="Wiebe D."/>
            <person name="Bonner C."/>
            <person name="Bernard K."/>
        </authorList>
    </citation>
    <scope>NUCLEOTIDE SEQUENCE [LARGE SCALE GENOMIC DNA]</scope>
    <source>
        <strain evidence="8 9">CCUG56047</strain>
    </source>
</reference>
<protein>
    <recommendedName>
        <fullName evidence="5">tRNA pseudouridine synthase B</fullName>
        <ecNumber evidence="5">5.4.99.25</ecNumber>
    </recommendedName>
    <alternativeName>
        <fullName evidence="5">tRNA pseudouridine(55) synthase</fullName>
        <shortName evidence="5">Psi55 synthase</shortName>
    </alternativeName>
    <alternativeName>
        <fullName evidence="5">tRNA pseudouridylate synthase</fullName>
    </alternativeName>
    <alternativeName>
        <fullName evidence="5">tRNA-uridine isomerase</fullName>
    </alternativeName>
</protein>
<dbReference type="PATRIC" id="fig|479117.4.peg.206"/>
<dbReference type="RefSeq" id="WP_062019528.1">
    <property type="nucleotide sequence ID" value="NZ_LQQC01000002.1"/>
</dbReference>
<dbReference type="SUPFAM" id="SSF55120">
    <property type="entry name" value="Pseudouridine synthase"/>
    <property type="match status" value="1"/>
</dbReference>
<evidence type="ECO:0000313" key="8">
    <source>
        <dbReference type="EMBL" id="KXZ59736.1"/>
    </source>
</evidence>
<dbReference type="Gene3D" id="3.30.2350.10">
    <property type="entry name" value="Pseudouridine synthase"/>
    <property type="match status" value="1"/>
</dbReference>
<keyword evidence="3 5" id="KW-0819">tRNA processing</keyword>
<feature type="active site" description="Nucleophile" evidence="5">
    <location>
        <position position="45"/>
    </location>
</feature>
<dbReference type="GO" id="GO:0160148">
    <property type="term" value="F:tRNA pseudouridine(55) synthase activity"/>
    <property type="evidence" value="ECO:0007669"/>
    <property type="project" value="UniProtKB-EC"/>
</dbReference>
<dbReference type="AlphaFoldDB" id="A0A150HCA7"/>
<dbReference type="PANTHER" id="PTHR13767">
    <property type="entry name" value="TRNA-PSEUDOURIDINE SYNTHASE"/>
    <property type="match status" value="1"/>
</dbReference>
<dbReference type="HAMAP" id="MF_01080">
    <property type="entry name" value="TruB_bact"/>
    <property type="match status" value="1"/>
</dbReference>
<dbReference type="InterPro" id="IPR002501">
    <property type="entry name" value="PsdUridine_synth_N"/>
</dbReference>
<gene>
    <name evidence="5 8" type="primary">truB</name>
    <name evidence="8" type="ORF">Bravens_00208</name>
</gene>
<evidence type="ECO:0000259" key="6">
    <source>
        <dbReference type="Pfam" id="PF01509"/>
    </source>
</evidence>
<evidence type="ECO:0000256" key="5">
    <source>
        <dbReference type="HAMAP-Rule" id="MF_01080"/>
    </source>
</evidence>
<dbReference type="GO" id="GO:1990481">
    <property type="term" value="P:mRNA pseudouridine synthesis"/>
    <property type="evidence" value="ECO:0007669"/>
    <property type="project" value="TreeGrafter"/>
</dbReference>
<dbReference type="CDD" id="cd02573">
    <property type="entry name" value="PseudoU_synth_EcTruB"/>
    <property type="match status" value="1"/>
</dbReference>
<dbReference type="GO" id="GO:0003723">
    <property type="term" value="F:RNA binding"/>
    <property type="evidence" value="ECO:0007669"/>
    <property type="project" value="InterPro"/>
</dbReference>
<dbReference type="PANTHER" id="PTHR13767:SF2">
    <property type="entry name" value="PSEUDOURIDYLATE SYNTHASE TRUB1"/>
    <property type="match status" value="1"/>
</dbReference>
<name>A0A150HCA7_9MICO</name>
<evidence type="ECO:0000313" key="9">
    <source>
        <dbReference type="Proteomes" id="UP000243589"/>
    </source>
</evidence>
<accession>A0A150HCA7</accession>
<dbReference type="EC" id="5.4.99.25" evidence="5"/>
<dbReference type="Pfam" id="PF16198">
    <property type="entry name" value="TruB_C_2"/>
    <property type="match status" value="1"/>
</dbReference>
<comment type="function">
    <text evidence="5">Responsible for synthesis of pseudouridine from uracil-55 in the psi GC loop of transfer RNAs.</text>
</comment>
<dbReference type="InterPro" id="IPR014780">
    <property type="entry name" value="tRNA_psdUridine_synth_TruB"/>
</dbReference>
<evidence type="ECO:0000256" key="1">
    <source>
        <dbReference type="ARBA" id="ARBA00000385"/>
    </source>
</evidence>
<feature type="domain" description="tRNA pseudouridylate synthase B C-terminal" evidence="7">
    <location>
        <begin position="186"/>
        <end position="221"/>
    </location>
</feature>
<dbReference type="Pfam" id="PF01509">
    <property type="entry name" value="TruB_N"/>
    <property type="match status" value="1"/>
</dbReference>
<feature type="domain" description="Pseudouridine synthase II N-terminal" evidence="6">
    <location>
        <begin position="30"/>
        <end position="185"/>
    </location>
</feature>
<dbReference type="NCBIfam" id="TIGR00431">
    <property type="entry name" value="TruB"/>
    <property type="match status" value="1"/>
</dbReference>